<feature type="compositionally biased region" description="Basic and acidic residues" evidence="1">
    <location>
        <begin position="17"/>
        <end position="31"/>
    </location>
</feature>
<keyword evidence="3" id="KW-1185">Reference proteome</keyword>
<name>A0ABS6A2E4_9PROT</name>
<organism evidence="2 3">
    <name type="scientific">Acidithiobacillus sulfurivorans</name>
    <dbReference type="NCBI Taxonomy" id="1958756"/>
    <lineage>
        <taxon>Bacteria</taxon>
        <taxon>Pseudomonadati</taxon>
        <taxon>Pseudomonadota</taxon>
        <taxon>Acidithiobacillia</taxon>
        <taxon>Acidithiobacillales</taxon>
        <taxon>Acidithiobacillaceae</taxon>
        <taxon>Acidithiobacillus</taxon>
    </lineage>
</organism>
<dbReference type="RefSeq" id="WP_215885160.1">
    <property type="nucleotide sequence ID" value="NZ_JAAOMP010000171.1"/>
</dbReference>
<dbReference type="EMBL" id="JAAOMP010000171">
    <property type="protein sequence ID" value="MBU2761678.1"/>
    <property type="molecule type" value="Genomic_DNA"/>
</dbReference>
<dbReference type="Proteomes" id="UP000755654">
    <property type="component" value="Unassembled WGS sequence"/>
</dbReference>
<evidence type="ECO:0000313" key="2">
    <source>
        <dbReference type="EMBL" id="MBU2761678.1"/>
    </source>
</evidence>
<comment type="caution">
    <text evidence="2">The sequence shown here is derived from an EMBL/GenBank/DDBJ whole genome shotgun (WGS) entry which is preliminary data.</text>
</comment>
<sequence>MNETCSARPVGGFSVGQREEYRPGPEPFRRDAGRVTATVSTHKKDETTGVVVLNQTKTQAEIILDAVKTGHQSLNAIQRCTGLDRKRIRDIANKQVKAGKLLVQQQSITDEKIFALPDQKEEDVPEQSSQSQASAEVDHDLKAPESMVDSLGDVVETDDGSTPVPNTYVCPIFVTLSGGNEDRLLVGAIVRDSKGALHTQRMIPDSAIRAIYGDKSRWKGMASHIDYVLKTLYHSLIVSPDQKLEQMPQVVNGLMPGKTRHIYASSVMDAFRICAIKNSSLENFEAMFVEPEMVDDDVFMFSENSDVGSTEAIKGIEMEEAETDLGYLHERLEHLYRTAQSSLGAFWEAVVELRTMADDALQAKEKLLKVYEALGQAPVQMDRNGHGKGGHSDVQP</sequence>
<evidence type="ECO:0000256" key="1">
    <source>
        <dbReference type="SAM" id="MobiDB-lite"/>
    </source>
</evidence>
<protein>
    <submittedName>
        <fullName evidence="2">Uncharacterized protein</fullName>
    </submittedName>
</protein>
<gene>
    <name evidence="2" type="ORF">HAP95_16225</name>
</gene>
<reference evidence="2 3" key="1">
    <citation type="journal article" date="2021" name="ISME J.">
        <title>Genomic evolution of the class Acidithiobacillia: deep-branching Proteobacteria living in extreme acidic conditions.</title>
        <authorList>
            <person name="Moya-Beltran A."/>
            <person name="Beard S."/>
            <person name="Rojas-Villalobos C."/>
            <person name="Issotta F."/>
            <person name="Gallardo Y."/>
            <person name="Ulloa R."/>
            <person name="Giaveno A."/>
            <person name="Degli Esposti M."/>
            <person name="Johnson D.B."/>
            <person name="Quatrini R."/>
        </authorList>
    </citation>
    <scope>NUCLEOTIDE SEQUENCE [LARGE SCALE GENOMIC DNA]</scope>
    <source>
        <strain evidence="2 3">RW2</strain>
    </source>
</reference>
<feature type="region of interest" description="Disordered" evidence="1">
    <location>
        <begin position="1"/>
        <end position="31"/>
    </location>
</feature>
<proteinExistence type="predicted"/>
<feature type="region of interest" description="Disordered" evidence="1">
    <location>
        <begin position="117"/>
        <end position="139"/>
    </location>
</feature>
<evidence type="ECO:0000313" key="3">
    <source>
        <dbReference type="Proteomes" id="UP000755654"/>
    </source>
</evidence>
<accession>A0ABS6A2E4</accession>